<sequence length="410" mass="45774">MKRTRESLEETLENLPDGWESYTNALKDLDADQRAVAIAHLCQQLGVTENQVKKSRLSLQSLPSFSSAKWAEVAPQLGFPPNVKDLRLERFAPPMCLLPPSMHKAMFKEGWRMMDVYQERTEQDRQAARVKLLEPWLVPVIGLFEGRVIDLPEAAMVASKYSSGGVVEHEVIVVGNAMFFVIELKLNVERKDDLAQLFLELLSAAEANKRNNYTGLRVYGLLTDLISFYPYSYDPVQNAFFKDDKLIANITRELFCSDMIHVANKIFSILMYGYIKSLEATVALSKARSEKQDLSDKGSSLIQQMTNSPSIMPPTSRVALQKKPACPSLTAWEHGLALAKKAQEMFSNGVSTGSIEALEGTATSALKILAQRQVVRCPSVEPATLEDLADDALQAWYKRHLATLGDSELE</sequence>
<comment type="caution">
    <text evidence="1">The sequence shown here is derived from an EMBL/GenBank/DDBJ whole genome shotgun (WGS) entry which is preliminary data.</text>
</comment>
<organism evidence="1 2">
    <name type="scientific">Psilocybe cyanescens</name>
    <dbReference type="NCBI Taxonomy" id="93625"/>
    <lineage>
        <taxon>Eukaryota</taxon>
        <taxon>Fungi</taxon>
        <taxon>Dikarya</taxon>
        <taxon>Basidiomycota</taxon>
        <taxon>Agaricomycotina</taxon>
        <taxon>Agaricomycetes</taxon>
        <taxon>Agaricomycetidae</taxon>
        <taxon>Agaricales</taxon>
        <taxon>Agaricineae</taxon>
        <taxon>Strophariaceae</taxon>
        <taxon>Psilocybe</taxon>
    </lineage>
</organism>
<evidence type="ECO:0000313" key="1">
    <source>
        <dbReference type="EMBL" id="PPQ91040.1"/>
    </source>
</evidence>
<protein>
    <submittedName>
        <fullName evidence="1">Uncharacterized protein</fullName>
    </submittedName>
</protein>
<dbReference type="EMBL" id="NHYD01001492">
    <property type="protein sequence ID" value="PPQ91040.1"/>
    <property type="molecule type" value="Genomic_DNA"/>
</dbReference>
<keyword evidence="2" id="KW-1185">Reference proteome</keyword>
<dbReference type="AlphaFoldDB" id="A0A409XJW3"/>
<gene>
    <name evidence="1" type="ORF">CVT25_013965</name>
</gene>
<evidence type="ECO:0000313" key="2">
    <source>
        <dbReference type="Proteomes" id="UP000283269"/>
    </source>
</evidence>
<accession>A0A409XJW3</accession>
<proteinExistence type="predicted"/>
<name>A0A409XJW3_PSICY</name>
<dbReference type="Proteomes" id="UP000283269">
    <property type="component" value="Unassembled WGS sequence"/>
</dbReference>
<dbReference type="InParanoid" id="A0A409XJW3"/>
<reference evidence="1 2" key="1">
    <citation type="journal article" date="2018" name="Evol. Lett.">
        <title>Horizontal gene cluster transfer increased hallucinogenic mushroom diversity.</title>
        <authorList>
            <person name="Reynolds H.T."/>
            <person name="Vijayakumar V."/>
            <person name="Gluck-Thaler E."/>
            <person name="Korotkin H.B."/>
            <person name="Matheny P.B."/>
            <person name="Slot J.C."/>
        </authorList>
    </citation>
    <scope>NUCLEOTIDE SEQUENCE [LARGE SCALE GENOMIC DNA]</scope>
    <source>
        <strain evidence="1 2">2631</strain>
    </source>
</reference>
<dbReference type="OrthoDB" id="3248548at2759"/>